<evidence type="ECO:0000313" key="3">
    <source>
        <dbReference type="Proteomes" id="UP000241769"/>
    </source>
</evidence>
<dbReference type="Proteomes" id="UP000241769">
    <property type="component" value="Unassembled WGS sequence"/>
</dbReference>
<dbReference type="InterPro" id="IPR032727">
    <property type="entry name" value="CLAMP"/>
</dbReference>
<protein>
    <submittedName>
        <fullName evidence="2">Coiled-coil domain-containing protein</fullName>
    </submittedName>
</protein>
<comment type="caution">
    <text evidence="2">The sequence shown here is derived from an EMBL/GenBank/DDBJ whole genome shotgun (WGS) entry which is preliminary data.</text>
</comment>
<evidence type="ECO:0000256" key="1">
    <source>
        <dbReference type="SAM" id="MobiDB-lite"/>
    </source>
</evidence>
<feature type="region of interest" description="Disordered" evidence="1">
    <location>
        <begin position="229"/>
        <end position="271"/>
    </location>
</feature>
<gene>
    <name evidence="2" type="ORF">PROFUN_01680</name>
</gene>
<dbReference type="EMBL" id="MDYQ01000353">
    <property type="protein sequence ID" value="PRP75964.1"/>
    <property type="molecule type" value="Genomic_DNA"/>
</dbReference>
<proteinExistence type="predicted"/>
<dbReference type="OrthoDB" id="6103133at2759"/>
<sequence length="271" mass="31011">MASNKLPRAMANNRPKPSLTERSIRKGISRSKSSKTDDASDSALTEEDIAFNGYLTPTLLHQLLQIPTSSDDFTQRLADILLVAEYQTSSRDTILLDLYYTEEKIMQFYSILRDIHSKASNNAPLEEACEEFRSNILRVSLPQPGKTPLFSSVETKLLIDYFTSTYLQSYLLYQFVFNEKQEELADDRVVYIHTAMPPPPLSQGISINTWNEMQSQMQADREAHERELLNQSMEGAKSPSFDLPSSWNLHERAETKKRASRPYKTSSKRQT</sequence>
<keyword evidence="3" id="KW-1185">Reference proteome</keyword>
<dbReference type="AlphaFoldDB" id="A0A2P6MW88"/>
<organism evidence="2 3">
    <name type="scientific">Planoprotostelium fungivorum</name>
    <dbReference type="NCBI Taxonomy" id="1890364"/>
    <lineage>
        <taxon>Eukaryota</taxon>
        <taxon>Amoebozoa</taxon>
        <taxon>Evosea</taxon>
        <taxon>Variosea</taxon>
        <taxon>Cavosteliida</taxon>
        <taxon>Cavosteliaceae</taxon>
        <taxon>Planoprotostelium</taxon>
    </lineage>
</organism>
<dbReference type="InParanoid" id="A0A2P6MW88"/>
<feature type="region of interest" description="Disordered" evidence="1">
    <location>
        <begin position="1"/>
        <end position="42"/>
    </location>
</feature>
<evidence type="ECO:0000313" key="2">
    <source>
        <dbReference type="EMBL" id="PRP75964.1"/>
    </source>
</evidence>
<dbReference type="PANTHER" id="PTHR28457">
    <property type="entry name" value="COILED-COIL DOMAIN-CONTAINING PROTEIN 189"/>
    <property type="match status" value="1"/>
</dbReference>
<reference evidence="2 3" key="1">
    <citation type="journal article" date="2018" name="Genome Biol. Evol.">
        <title>Multiple Roots of Fruiting Body Formation in Amoebozoa.</title>
        <authorList>
            <person name="Hillmann F."/>
            <person name="Forbes G."/>
            <person name="Novohradska S."/>
            <person name="Ferling I."/>
            <person name="Riege K."/>
            <person name="Groth M."/>
            <person name="Westermann M."/>
            <person name="Marz M."/>
            <person name="Spaller T."/>
            <person name="Winckler T."/>
            <person name="Schaap P."/>
            <person name="Glockner G."/>
        </authorList>
    </citation>
    <scope>NUCLEOTIDE SEQUENCE [LARGE SCALE GENOMIC DNA]</scope>
    <source>
        <strain evidence="2 3">Jena</strain>
    </source>
</reference>
<name>A0A2P6MW88_9EUKA</name>
<dbReference type="PANTHER" id="PTHR28457:SF1">
    <property type="entry name" value="CILIA- AND FLAGELLA-ASSOCIATED PROTEIN 119"/>
    <property type="match status" value="1"/>
</dbReference>
<feature type="compositionally biased region" description="Basic residues" evidence="1">
    <location>
        <begin position="258"/>
        <end position="271"/>
    </location>
</feature>
<accession>A0A2P6MW88</accession>
<dbReference type="Pfam" id="PF14769">
    <property type="entry name" value="CLAMP"/>
    <property type="match status" value="1"/>
</dbReference>